<evidence type="ECO:0000313" key="2">
    <source>
        <dbReference type="Proteomes" id="UP000476837"/>
    </source>
</evidence>
<name>A0A6L3B7D2_AZOBR</name>
<dbReference type="InterPro" id="IPR036291">
    <property type="entry name" value="NAD(P)-bd_dom_sf"/>
</dbReference>
<dbReference type="SUPFAM" id="SSF51735">
    <property type="entry name" value="NAD(P)-binding Rossmann-fold domains"/>
    <property type="match status" value="1"/>
</dbReference>
<dbReference type="Proteomes" id="UP000476837">
    <property type="component" value="Unassembled WGS sequence"/>
</dbReference>
<sequence>MAKDIFRIAVIGAGETGTPLLTRLLDAPFVEILGVADLDAEAPGIRLARERGVATTTDFMDLARFGEAVDVLIDVTGVPAVREALRQHMQDSGNHHTLIVHEMLVQLMLSLLSGRLVQLKHEVEEY</sequence>
<dbReference type="RefSeq" id="WP_149163251.1">
    <property type="nucleotide sequence ID" value="NZ_QOKV01000001.1"/>
</dbReference>
<organism evidence="1 2">
    <name type="scientific">Azospirillum brasilense</name>
    <dbReference type="NCBI Taxonomy" id="192"/>
    <lineage>
        <taxon>Bacteria</taxon>
        <taxon>Pseudomonadati</taxon>
        <taxon>Pseudomonadota</taxon>
        <taxon>Alphaproteobacteria</taxon>
        <taxon>Rhodospirillales</taxon>
        <taxon>Azospirillaceae</taxon>
        <taxon>Azospirillum</taxon>
    </lineage>
</organism>
<dbReference type="Gene3D" id="3.40.50.720">
    <property type="entry name" value="NAD(P)-binding Rossmann-like Domain"/>
    <property type="match status" value="1"/>
</dbReference>
<dbReference type="AlphaFoldDB" id="A0A6L3B7D2"/>
<comment type="caution">
    <text evidence="1">The sequence shown here is derived from an EMBL/GenBank/DDBJ whole genome shotgun (WGS) entry which is preliminary data.</text>
</comment>
<gene>
    <name evidence="1" type="ORF">DS837_02385</name>
</gene>
<protein>
    <submittedName>
        <fullName evidence="1">Oxidoreductase</fullName>
    </submittedName>
</protein>
<reference evidence="1 2" key="1">
    <citation type="submission" date="2018-07" db="EMBL/GenBank/DDBJ databases">
        <title>Genome sequence of Roseomonas fauriae ATCC 49958.</title>
        <authorList>
            <person name="Sant'Anna F.H."/>
            <person name="Baldani J.I."/>
            <person name="Zilli J.E."/>
            <person name="Reis V.M."/>
            <person name="Hartmann A."/>
            <person name="Cruz L."/>
            <person name="de Souza E.M."/>
            <person name="de Oliveira Pedrosa F."/>
            <person name="Passaglia L.M.P."/>
        </authorList>
    </citation>
    <scope>NUCLEOTIDE SEQUENCE [LARGE SCALE GENOMIC DNA]</scope>
    <source>
        <strain evidence="1 2">ATCC 49958</strain>
    </source>
</reference>
<proteinExistence type="predicted"/>
<dbReference type="EMBL" id="QOKV01000001">
    <property type="protein sequence ID" value="KAA0688592.1"/>
    <property type="molecule type" value="Genomic_DNA"/>
</dbReference>
<evidence type="ECO:0000313" key="1">
    <source>
        <dbReference type="EMBL" id="KAA0688592.1"/>
    </source>
</evidence>
<accession>A0A6L3B7D2</accession>